<dbReference type="GO" id="GO:0005874">
    <property type="term" value="C:microtubule"/>
    <property type="evidence" value="ECO:0007669"/>
    <property type="project" value="UniProtKB-KW"/>
</dbReference>
<dbReference type="Gene3D" id="3.40.50.300">
    <property type="entry name" value="P-loop containing nucleotide triphosphate hydrolases"/>
    <property type="match status" value="1"/>
</dbReference>
<dbReference type="Proteomes" id="UP000886523">
    <property type="component" value="Unassembled WGS sequence"/>
</dbReference>
<dbReference type="SUPFAM" id="SSF52540">
    <property type="entry name" value="P-loop containing nucleoside triphosphate hydrolases"/>
    <property type="match status" value="2"/>
</dbReference>
<dbReference type="InterPro" id="IPR022780">
    <property type="entry name" value="Dynein_light_int_chain"/>
</dbReference>
<keyword evidence="7" id="KW-0067">ATP-binding</keyword>
<evidence type="ECO:0000256" key="3">
    <source>
        <dbReference type="ARBA" id="ARBA00022448"/>
    </source>
</evidence>
<dbReference type="GO" id="GO:0005524">
    <property type="term" value="F:ATP binding"/>
    <property type="evidence" value="ECO:0007669"/>
    <property type="project" value="UniProtKB-KW"/>
</dbReference>
<dbReference type="AlphaFoldDB" id="A0A9P6B368"/>
<dbReference type="EMBL" id="MU128936">
    <property type="protein sequence ID" value="KAF9516836.1"/>
    <property type="molecule type" value="Genomic_DNA"/>
</dbReference>
<dbReference type="PANTHER" id="PTHR12688:SF0">
    <property type="entry name" value="DYNEIN LIGHT INTERMEDIATE CHAIN"/>
    <property type="match status" value="1"/>
</dbReference>
<reference evidence="11" key="1">
    <citation type="journal article" date="2020" name="Nat. Commun.">
        <title>Large-scale genome sequencing of mycorrhizal fungi provides insights into the early evolution of symbiotic traits.</title>
        <authorList>
            <person name="Miyauchi S."/>
            <person name="Kiss E."/>
            <person name="Kuo A."/>
            <person name="Drula E."/>
            <person name="Kohler A."/>
            <person name="Sanchez-Garcia M."/>
            <person name="Morin E."/>
            <person name="Andreopoulos B."/>
            <person name="Barry K.W."/>
            <person name="Bonito G."/>
            <person name="Buee M."/>
            <person name="Carver A."/>
            <person name="Chen C."/>
            <person name="Cichocki N."/>
            <person name="Clum A."/>
            <person name="Culley D."/>
            <person name="Crous P.W."/>
            <person name="Fauchery L."/>
            <person name="Girlanda M."/>
            <person name="Hayes R.D."/>
            <person name="Keri Z."/>
            <person name="LaButti K."/>
            <person name="Lipzen A."/>
            <person name="Lombard V."/>
            <person name="Magnuson J."/>
            <person name="Maillard F."/>
            <person name="Murat C."/>
            <person name="Nolan M."/>
            <person name="Ohm R.A."/>
            <person name="Pangilinan J."/>
            <person name="Pereira M.F."/>
            <person name="Perotto S."/>
            <person name="Peter M."/>
            <person name="Pfister S."/>
            <person name="Riley R."/>
            <person name="Sitrit Y."/>
            <person name="Stielow J.B."/>
            <person name="Szollosi G."/>
            <person name="Zifcakova L."/>
            <person name="Stursova M."/>
            <person name="Spatafora J.W."/>
            <person name="Tedersoo L."/>
            <person name="Vaario L.M."/>
            <person name="Yamada A."/>
            <person name="Yan M."/>
            <person name="Wang P."/>
            <person name="Xu J."/>
            <person name="Bruns T."/>
            <person name="Baldrian P."/>
            <person name="Vilgalys R."/>
            <person name="Dunand C."/>
            <person name="Henrissat B."/>
            <person name="Grigoriev I.V."/>
            <person name="Hibbett D."/>
            <person name="Nagy L.G."/>
            <person name="Martin F.M."/>
        </authorList>
    </citation>
    <scope>NUCLEOTIDE SEQUENCE</scope>
    <source>
        <strain evidence="11">UP504</strain>
    </source>
</reference>
<evidence type="ECO:0000256" key="4">
    <source>
        <dbReference type="ARBA" id="ARBA00022490"/>
    </source>
</evidence>
<keyword evidence="12" id="KW-1185">Reference proteome</keyword>
<dbReference type="Pfam" id="PF05783">
    <property type="entry name" value="DLIC"/>
    <property type="match status" value="1"/>
</dbReference>
<evidence type="ECO:0000256" key="9">
    <source>
        <dbReference type="ARBA" id="ARBA00023175"/>
    </source>
</evidence>
<comment type="similarity">
    <text evidence="2">Belongs to the dynein light intermediate chain family.</text>
</comment>
<evidence type="ECO:0000256" key="2">
    <source>
        <dbReference type="ARBA" id="ARBA00006831"/>
    </source>
</evidence>
<keyword evidence="5" id="KW-0493">Microtubule</keyword>
<keyword evidence="9" id="KW-0505">Motor protein</keyword>
<keyword evidence="3" id="KW-0813">Transport</keyword>
<dbReference type="GO" id="GO:0007018">
    <property type="term" value="P:microtubule-based movement"/>
    <property type="evidence" value="ECO:0007669"/>
    <property type="project" value="InterPro"/>
</dbReference>
<evidence type="ECO:0000256" key="5">
    <source>
        <dbReference type="ARBA" id="ARBA00022701"/>
    </source>
</evidence>
<dbReference type="InterPro" id="IPR027417">
    <property type="entry name" value="P-loop_NTPase"/>
</dbReference>
<evidence type="ECO:0000256" key="8">
    <source>
        <dbReference type="ARBA" id="ARBA00023017"/>
    </source>
</evidence>
<name>A0A9P6B368_9AGAM</name>
<keyword evidence="6" id="KW-0547">Nucleotide-binding</keyword>
<evidence type="ECO:0008006" key="13">
    <source>
        <dbReference type="Google" id="ProtNLM"/>
    </source>
</evidence>
<keyword evidence="4" id="KW-0963">Cytoplasm</keyword>
<evidence type="ECO:0000256" key="6">
    <source>
        <dbReference type="ARBA" id="ARBA00022741"/>
    </source>
</evidence>
<comment type="caution">
    <text evidence="11">The sequence shown here is derived from an EMBL/GenBank/DDBJ whole genome shotgun (WGS) entry which is preliminary data.</text>
</comment>
<organism evidence="11 12">
    <name type="scientific">Hydnum rufescens UP504</name>
    <dbReference type="NCBI Taxonomy" id="1448309"/>
    <lineage>
        <taxon>Eukaryota</taxon>
        <taxon>Fungi</taxon>
        <taxon>Dikarya</taxon>
        <taxon>Basidiomycota</taxon>
        <taxon>Agaricomycotina</taxon>
        <taxon>Agaricomycetes</taxon>
        <taxon>Cantharellales</taxon>
        <taxon>Hydnaceae</taxon>
        <taxon>Hydnum</taxon>
    </lineage>
</organism>
<dbReference type="GO" id="GO:0035974">
    <property type="term" value="C:meiotic spindle pole body"/>
    <property type="evidence" value="ECO:0007669"/>
    <property type="project" value="TreeGrafter"/>
</dbReference>
<dbReference type="GO" id="GO:0005868">
    <property type="term" value="C:cytoplasmic dynein complex"/>
    <property type="evidence" value="ECO:0007669"/>
    <property type="project" value="InterPro"/>
</dbReference>
<keyword evidence="10" id="KW-0206">Cytoskeleton</keyword>
<keyword evidence="8" id="KW-0243">Dynein</keyword>
<dbReference type="GO" id="GO:0045504">
    <property type="term" value="F:dynein heavy chain binding"/>
    <property type="evidence" value="ECO:0007669"/>
    <property type="project" value="TreeGrafter"/>
</dbReference>
<evidence type="ECO:0000256" key="1">
    <source>
        <dbReference type="ARBA" id="ARBA00004245"/>
    </source>
</evidence>
<evidence type="ECO:0000313" key="12">
    <source>
        <dbReference type="Proteomes" id="UP000886523"/>
    </source>
</evidence>
<evidence type="ECO:0000256" key="7">
    <source>
        <dbReference type="ARBA" id="ARBA00022840"/>
    </source>
</evidence>
<sequence length="388" mass="43091">MDHSRSSSPEQNLWSSILDSVSSKRSLPSGNVLILGEPSSGKSTLANALLQKTATAVHHADGEWSGKTDFALGYEWANVKEEGEEDIVARLSVYSVPSSAPAHLSLIPYFLPPRTSLPHTLIMIVLDWTKPWSFLEQLHTWLAWSESWVNSDKSRDTQVLREEGRDRLQSHLQHYTEPSAAPGSADSLPTVASSLNSTLLPLGQGTFSHNSAGVPIIVTCTKADLIDDEIDPGIGMAKGKGGEWEERTDAVMQVLRTICLKYGAALFYTTPQPATLSYLRQYVLHFLFMPPPPPPDFTPLKYPFPFTHRPNILDRDRIMVPAGWDSWSKIAILRDGFEASRWAEAWEKDIENKNAPAGGARDLFRSLVGHQQGPKVFFFLKLFTSLPV</sequence>
<dbReference type="PANTHER" id="PTHR12688">
    <property type="entry name" value="DYNEIN LIGHT INTERMEDIATE CHAIN"/>
    <property type="match status" value="1"/>
</dbReference>
<dbReference type="GO" id="GO:0000226">
    <property type="term" value="P:microtubule cytoskeleton organization"/>
    <property type="evidence" value="ECO:0007669"/>
    <property type="project" value="TreeGrafter"/>
</dbReference>
<comment type="subcellular location">
    <subcellularLocation>
        <location evidence="1">Cytoplasm</location>
        <location evidence="1">Cytoskeleton</location>
    </subcellularLocation>
</comment>
<gene>
    <name evidence="11" type="ORF">BS47DRAFT_608424</name>
</gene>
<dbReference type="InterPro" id="IPR008467">
    <property type="entry name" value="Dynein1_light_intermed_chain"/>
</dbReference>
<evidence type="ECO:0000256" key="10">
    <source>
        <dbReference type="ARBA" id="ARBA00023212"/>
    </source>
</evidence>
<dbReference type="OrthoDB" id="27603at2759"/>
<protein>
    <recommendedName>
        <fullName evidence="13">DLIC-domain-containing protein</fullName>
    </recommendedName>
</protein>
<evidence type="ECO:0000313" key="11">
    <source>
        <dbReference type="EMBL" id="KAF9516836.1"/>
    </source>
</evidence>
<accession>A0A9P6B368</accession>
<proteinExistence type="inferred from homology"/>